<evidence type="ECO:0000313" key="6">
    <source>
        <dbReference type="EMBL" id="CAL4161850.1"/>
    </source>
</evidence>
<protein>
    <submittedName>
        <fullName evidence="6">Uncharacterized protein</fullName>
    </submittedName>
</protein>
<evidence type="ECO:0000256" key="5">
    <source>
        <dbReference type="SAM" id="Phobius"/>
    </source>
</evidence>
<dbReference type="SUPFAM" id="SSF103473">
    <property type="entry name" value="MFS general substrate transporter"/>
    <property type="match status" value="1"/>
</dbReference>
<dbReference type="GO" id="GO:0022857">
    <property type="term" value="F:transmembrane transporter activity"/>
    <property type="evidence" value="ECO:0007669"/>
    <property type="project" value="TreeGrafter"/>
</dbReference>
<dbReference type="EMBL" id="CAXKWB010045027">
    <property type="protein sequence ID" value="CAL4161850.1"/>
    <property type="molecule type" value="Genomic_DNA"/>
</dbReference>
<comment type="subcellular location">
    <subcellularLocation>
        <location evidence="1">Membrane</location>
        <topology evidence="1">Multi-pass membrane protein</topology>
    </subcellularLocation>
</comment>
<dbReference type="PANTHER" id="PTHR23507">
    <property type="entry name" value="ZGC:174356"/>
    <property type="match status" value="1"/>
</dbReference>
<dbReference type="GO" id="GO:0016020">
    <property type="term" value="C:membrane"/>
    <property type="evidence" value="ECO:0007669"/>
    <property type="project" value="UniProtKB-SubCell"/>
</dbReference>
<dbReference type="AlphaFoldDB" id="A0AAV2S3G3"/>
<feature type="transmembrane region" description="Helical" evidence="5">
    <location>
        <begin position="165"/>
        <end position="181"/>
    </location>
</feature>
<comment type="caution">
    <text evidence="6">The sequence shown here is derived from an EMBL/GenBank/DDBJ whole genome shotgun (WGS) entry which is preliminary data.</text>
</comment>
<gene>
    <name evidence="6" type="ORF">MNOR_LOCUS32691</name>
</gene>
<dbReference type="Proteomes" id="UP001497623">
    <property type="component" value="Unassembled WGS sequence"/>
</dbReference>
<evidence type="ECO:0000256" key="1">
    <source>
        <dbReference type="ARBA" id="ARBA00004141"/>
    </source>
</evidence>
<dbReference type="InterPro" id="IPR036259">
    <property type="entry name" value="MFS_trans_sf"/>
</dbReference>
<reference evidence="6 7" key="1">
    <citation type="submission" date="2024-05" db="EMBL/GenBank/DDBJ databases">
        <authorList>
            <person name="Wallberg A."/>
        </authorList>
    </citation>
    <scope>NUCLEOTIDE SEQUENCE [LARGE SCALE GENOMIC DNA]</scope>
</reference>
<feature type="transmembrane region" description="Helical" evidence="5">
    <location>
        <begin position="255"/>
        <end position="277"/>
    </location>
</feature>
<keyword evidence="4 5" id="KW-0472">Membrane</keyword>
<dbReference type="PANTHER" id="PTHR23507:SF1">
    <property type="entry name" value="FI18259P1-RELATED"/>
    <property type="match status" value="1"/>
</dbReference>
<keyword evidence="2 5" id="KW-0812">Transmembrane</keyword>
<evidence type="ECO:0000256" key="3">
    <source>
        <dbReference type="ARBA" id="ARBA00022989"/>
    </source>
</evidence>
<sequence>MEASMFLGGAVNMLSVPAINTYITHNRIYIFIVAEFVAFLGVVYIITMLVDDPRDSNGSLHDNDYAIKKVSDISVAGRIVDAVKTTFKSRSNGARRMIIAVCIAQFISTVAIHSEMEVLFLYLRYMIDWELPQFSLYFAAECAVNGISLLLLLPLMKACCKPQDALFGVIGGFSRFAYSVFLSMLHWSHYAYCAPFLGMFSMYVFPTGRAVTASLVPLEEQGRAFTVLTSFEEIASVCSYFFYGNAYPYFLEHKMPGLAFIFAGACGLVASAIYMALYCTMPKNLQNDDDLRSTHIETSASYEQNFGRNNTEIDKS</sequence>
<feature type="transmembrane region" description="Helical" evidence="5">
    <location>
        <begin position="134"/>
        <end position="153"/>
    </location>
</feature>
<dbReference type="Gene3D" id="1.20.1250.20">
    <property type="entry name" value="MFS general substrate transporter like domains"/>
    <property type="match status" value="1"/>
</dbReference>
<feature type="transmembrane region" description="Helical" evidence="5">
    <location>
        <begin position="97"/>
        <end position="114"/>
    </location>
</feature>
<keyword evidence="7" id="KW-1185">Reference proteome</keyword>
<name>A0AAV2S3G3_MEGNR</name>
<keyword evidence="3 5" id="KW-1133">Transmembrane helix</keyword>
<evidence type="ECO:0000256" key="4">
    <source>
        <dbReference type="ARBA" id="ARBA00023136"/>
    </source>
</evidence>
<proteinExistence type="predicted"/>
<evidence type="ECO:0000313" key="7">
    <source>
        <dbReference type="Proteomes" id="UP001497623"/>
    </source>
</evidence>
<evidence type="ECO:0000256" key="2">
    <source>
        <dbReference type="ARBA" id="ARBA00022692"/>
    </source>
</evidence>
<feature type="transmembrane region" description="Helical" evidence="5">
    <location>
        <begin position="28"/>
        <end position="50"/>
    </location>
</feature>
<organism evidence="6 7">
    <name type="scientific">Meganyctiphanes norvegica</name>
    <name type="common">Northern krill</name>
    <name type="synonym">Thysanopoda norvegica</name>
    <dbReference type="NCBI Taxonomy" id="48144"/>
    <lineage>
        <taxon>Eukaryota</taxon>
        <taxon>Metazoa</taxon>
        <taxon>Ecdysozoa</taxon>
        <taxon>Arthropoda</taxon>
        <taxon>Crustacea</taxon>
        <taxon>Multicrustacea</taxon>
        <taxon>Malacostraca</taxon>
        <taxon>Eumalacostraca</taxon>
        <taxon>Eucarida</taxon>
        <taxon>Euphausiacea</taxon>
        <taxon>Euphausiidae</taxon>
        <taxon>Meganyctiphanes</taxon>
    </lineage>
</organism>
<accession>A0AAV2S3G3</accession>